<evidence type="ECO:0000313" key="4">
    <source>
        <dbReference type="Proteomes" id="UP001628874"/>
    </source>
</evidence>
<evidence type="ECO:0000313" key="3">
    <source>
        <dbReference type="EMBL" id="MFL9461620.1"/>
    </source>
</evidence>
<dbReference type="RefSeq" id="WP_038073141.1">
    <property type="nucleotide sequence ID" value="NZ_JBFQGM010000004.1"/>
</dbReference>
<dbReference type="SUPFAM" id="SSF52540">
    <property type="entry name" value="P-loop containing nucleoside triphosphate hydrolases"/>
    <property type="match status" value="1"/>
</dbReference>
<keyword evidence="4" id="KW-1185">Reference proteome</keyword>
<gene>
    <name evidence="3" type="primary">dpdH</name>
    <name evidence="3" type="ORF">AB0759_13390</name>
</gene>
<dbReference type="InterPro" id="IPR049945">
    <property type="entry name" value="AAA_22"/>
</dbReference>
<feature type="coiled-coil region" evidence="1">
    <location>
        <begin position="865"/>
        <end position="892"/>
    </location>
</feature>
<protein>
    <submittedName>
        <fullName evidence="3">Protein DpdH</fullName>
    </submittedName>
</protein>
<dbReference type="InterPro" id="IPR027417">
    <property type="entry name" value="P-loop_NTPase"/>
</dbReference>
<name>A0ABW8WKT2_9CYAN</name>
<feature type="coiled-coil region" evidence="1">
    <location>
        <begin position="282"/>
        <end position="309"/>
    </location>
</feature>
<dbReference type="NCBIfam" id="NF041065">
    <property type="entry name" value="DpdH"/>
    <property type="match status" value="1"/>
</dbReference>
<evidence type="ECO:0000259" key="2">
    <source>
        <dbReference type="Pfam" id="PF13401"/>
    </source>
</evidence>
<dbReference type="Proteomes" id="UP001628874">
    <property type="component" value="Unassembled WGS sequence"/>
</dbReference>
<comment type="caution">
    <text evidence="3">The sequence shown here is derived from an EMBL/GenBank/DDBJ whole genome shotgun (WGS) entry which is preliminary data.</text>
</comment>
<feature type="domain" description="ORC1/DEAH AAA+ ATPase" evidence="2">
    <location>
        <begin position="72"/>
        <end position="151"/>
    </location>
</feature>
<organism evidence="3 4">
    <name type="scientific">Scytonema tolypothrichoides VB-61278_2</name>
    <dbReference type="NCBI Taxonomy" id="3232314"/>
    <lineage>
        <taxon>Bacteria</taxon>
        <taxon>Bacillati</taxon>
        <taxon>Cyanobacteriota</taxon>
        <taxon>Cyanophyceae</taxon>
        <taxon>Nostocales</taxon>
        <taxon>Scytonemataceae</taxon>
        <taxon>Scytonema</taxon>
    </lineage>
</organism>
<accession>A0ABW8WKT2</accession>
<sequence>MTFKNFVCWKLNMVRKVMEVEATQPPNHLFLATHHPIAMYRQDLIKASSLMKYDEEKFLRDFLAERDFAFVPVLGETGTGKSHLIRWLAANIKSTNQRQVLLIPRIGTNLKDIIEKIINISGIETEKLNEYRQRLNQSSKTLTEAQAREHLLNNLAIQVGANGNPSDANLSNQELQDYLIQELPALLYDHFFRQHLLKDGGIIHRLVTHTLGYQDKIEDINERREFSIGDLPLNILDIQKAGKKARDFYSLLINNEEIQKETVNWINIHLNEAITQFLNLGREDLLMLMREIRENLAEKKIELVLLIEDFAKLQGIDRAVLEAVLARSQQLDSKPLCAIRTALACTTGYFKNLIDTVQQRVTFSVNLNIDIDKEESLITQTDIQIFVARYLNTVRLEEKVIENWANSENRDELISACSECEHRQACHQGFGNVNEMGFYPFTPKALEQMFTRVNPGEFNPRILIRDVLKYTLENSADDIKSGNFPSIGLGQHFGKMRLSTLYKDDISRMDSANAERRQIFLDLWDDSNELCNLSPEVHTAFNLPLLDVKNKPTEIQLIKRQTQINRISPSTEDTTENYVVQPKELVIIQENQISNKLAEDIKLLDNWNNQDILPQDVGKLIREFLYPAIIERIEWDTEMLIQGSFARSPKSQEDDRNDRTNKIFKQKNIIFYSPKVTRETISGVKLSLPLNPNNEKEFRETAIAFQGILLYSHYKNWKFSNGDRYFRTYAKYLERWSQYLVEQIRLYPRESGEPWNPVPAAVELLAIAATMGGHPTHTLENLINSLFLDLNKNEDVNRAPSWKKLYDSLSNQKNREALLEIVKSRIACTKGSNSTFQIIDAVQIIEPLEQVRKSWQPQHQIPEDVREKFSELHKLRQQVDELLELAIKEECDRQLAMYHSLVSELGEDIKKKEVINIVIQAMEAARGAAVFRGRKSFDDLNQVLKQFDGTKLTNYLDTMKRVQTEKENSEPTNKLLQYLSKNYQRDMTIADEFLKSTSHFLDASLQEARKQIETLQKSGSGTIVESSHQAIQDGLEELHSLLTEIKE</sequence>
<proteinExistence type="predicted"/>
<dbReference type="Pfam" id="PF13401">
    <property type="entry name" value="AAA_22"/>
    <property type="match status" value="1"/>
</dbReference>
<evidence type="ECO:0000256" key="1">
    <source>
        <dbReference type="SAM" id="Coils"/>
    </source>
</evidence>
<keyword evidence="1" id="KW-0175">Coiled coil</keyword>
<dbReference type="EMBL" id="JBFQGM010000004">
    <property type="protein sequence ID" value="MFL9461620.1"/>
    <property type="molecule type" value="Genomic_DNA"/>
</dbReference>
<reference evidence="3 4" key="1">
    <citation type="submission" date="2024-07" db="EMBL/GenBank/DDBJ databases">
        <authorList>
            <person name="Tripathy S."/>
        </authorList>
    </citation>
    <scope>NUCLEOTIDE SEQUENCE [LARGE SCALE GENOMIC DNA]</scope>
    <source>
        <strain evidence="3 4">VB-61278_2</strain>
    </source>
</reference>